<reference evidence="11 12" key="1">
    <citation type="journal article" date="2014" name="Int. J. Syst. Evol. Microbiol.">
        <title>Complete genome sequence of Corynebacterium casei LMG S-19264T (=DSM 44701T), isolated from a smear-ripened cheese.</title>
        <authorList>
            <consortium name="US DOE Joint Genome Institute (JGI-PGF)"/>
            <person name="Walter F."/>
            <person name="Albersmeier A."/>
            <person name="Kalinowski J."/>
            <person name="Ruckert C."/>
        </authorList>
    </citation>
    <scope>NUCLEOTIDE SEQUENCE [LARGE SCALE GENOMIC DNA]</scope>
    <source>
        <strain evidence="11 12">CGMCC 1.7286</strain>
    </source>
</reference>
<evidence type="ECO:0000256" key="4">
    <source>
        <dbReference type="ARBA" id="ARBA00022694"/>
    </source>
</evidence>
<evidence type="ECO:0000259" key="10">
    <source>
        <dbReference type="SMART" id="SM00487"/>
    </source>
</evidence>
<accession>A0A918DQM1</accession>
<evidence type="ECO:0000313" key="11">
    <source>
        <dbReference type="EMBL" id="GGO79633.1"/>
    </source>
</evidence>
<dbReference type="GO" id="GO:0051392">
    <property type="term" value="F:tRNA cytidine N4-acetyltransferase activity"/>
    <property type="evidence" value="ECO:0007669"/>
    <property type="project" value="UniProtKB-UniRule"/>
</dbReference>
<dbReference type="Gene3D" id="3.40.630.30">
    <property type="match status" value="1"/>
</dbReference>
<keyword evidence="3 9" id="KW-0808">Transferase</keyword>
<dbReference type="InterPro" id="IPR032672">
    <property type="entry name" value="TmcA/NAT10/Kre33"/>
</dbReference>
<evidence type="ECO:0000256" key="6">
    <source>
        <dbReference type="ARBA" id="ARBA00022840"/>
    </source>
</evidence>
<dbReference type="Gene3D" id="3.40.50.300">
    <property type="entry name" value="P-loop containing nucleotide triphosphate hydrolases"/>
    <property type="match status" value="1"/>
</dbReference>
<evidence type="ECO:0000256" key="3">
    <source>
        <dbReference type="ARBA" id="ARBA00022679"/>
    </source>
</evidence>
<keyword evidence="4 9" id="KW-0819">tRNA processing</keyword>
<dbReference type="SUPFAM" id="SSF52540">
    <property type="entry name" value="P-loop containing nucleoside triphosphate hydrolases"/>
    <property type="match status" value="1"/>
</dbReference>
<dbReference type="InterPro" id="IPR016181">
    <property type="entry name" value="Acyl_CoA_acyltransferase"/>
</dbReference>
<keyword evidence="8 9" id="KW-0012">Acyltransferase</keyword>
<dbReference type="InterPro" id="IPR038321">
    <property type="entry name" value="TmcA_C_sf"/>
</dbReference>
<evidence type="ECO:0000313" key="12">
    <source>
        <dbReference type="Proteomes" id="UP000599578"/>
    </source>
</evidence>
<feature type="binding site" evidence="9">
    <location>
        <position position="348"/>
    </location>
    <ligand>
        <name>ATP</name>
        <dbReference type="ChEBI" id="CHEBI:30616"/>
    </ligand>
</feature>
<dbReference type="GO" id="GO:1904812">
    <property type="term" value="P:rRNA acetylation involved in maturation of SSU-rRNA"/>
    <property type="evidence" value="ECO:0007669"/>
    <property type="project" value="TreeGrafter"/>
</dbReference>
<name>A0A918DQM1_9GAMM</name>
<dbReference type="Gene3D" id="1.20.120.890">
    <property type="entry name" value="tRNA(Met) cytidine acetyltransferase, tail domain"/>
    <property type="match status" value="1"/>
</dbReference>
<keyword evidence="12" id="KW-1185">Reference proteome</keyword>
<dbReference type="InterPro" id="IPR024914">
    <property type="entry name" value="tRNA_acetyltr_TmcA"/>
</dbReference>
<dbReference type="GO" id="GO:0002101">
    <property type="term" value="P:tRNA wobble cytosine modification"/>
    <property type="evidence" value="ECO:0007669"/>
    <property type="project" value="UniProtKB-UniRule"/>
</dbReference>
<evidence type="ECO:0000256" key="2">
    <source>
        <dbReference type="ARBA" id="ARBA00022555"/>
    </source>
</evidence>
<evidence type="ECO:0000256" key="5">
    <source>
        <dbReference type="ARBA" id="ARBA00022741"/>
    </source>
</evidence>
<dbReference type="InterPro" id="IPR027417">
    <property type="entry name" value="P-loop_NTPase"/>
</dbReference>
<dbReference type="RefSeq" id="WP_188859887.1">
    <property type="nucleotide sequence ID" value="NZ_BMLT01000003.1"/>
</dbReference>
<dbReference type="InterPro" id="IPR000182">
    <property type="entry name" value="GNAT_dom"/>
</dbReference>
<dbReference type="EMBL" id="BMLT01000003">
    <property type="protein sequence ID" value="GGO79633.1"/>
    <property type="molecule type" value="Genomic_DNA"/>
</dbReference>
<keyword evidence="6 9" id="KW-0067">ATP-binding</keyword>
<dbReference type="GO" id="GO:1990883">
    <property type="term" value="F:18S rRNA cytidine N-acetyltransferase activity"/>
    <property type="evidence" value="ECO:0007669"/>
    <property type="project" value="TreeGrafter"/>
</dbReference>
<dbReference type="InterPro" id="IPR013562">
    <property type="entry name" value="TmcA/NAT10_N"/>
</dbReference>
<organism evidence="11 12">
    <name type="scientific">Marinobacterium nitratireducens</name>
    <dbReference type="NCBI Taxonomy" id="518897"/>
    <lineage>
        <taxon>Bacteria</taxon>
        <taxon>Pseudomonadati</taxon>
        <taxon>Pseudomonadota</taxon>
        <taxon>Gammaproteobacteria</taxon>
        <taxon>Oceanospirillales</taxon>
        <taxon>Oceanospirillaceae</taxon>
        <taxon>Marinobacterium</taxon>
    </lineage>
</organism>
<keyword evidence="1 9" id="KW-0963">Cytoplasm</keyword>
<comment type="function">
    <text evidence="9">Catalyzes the formation of N(4)-acetylcytidine (ac(4)C) at the wobble position of tRNA(Met), by using acetyl-CoA as an acetyl donor and ATP (or GTP).</text>
</comment>
<dbReference type="Pfam" id="PF08351">
    <property type="entry name" value="TmcA_N"/>
    <property type="match status" value="1"/>
</dbReference>
<dbReference type="Pfam" id="PF05127">
    <property type="entry name" value="NAT10_TcmA_helicase"/>
    <property type="match status" value="1"/>
</dbReference>
<dbReference type="InterPro" id="IPR007807">
    <property type="entry name" value="TcmA/NAT10_helicase"/>
</dbReference>
<dbReference type="Pfam" id="PF13718">
    <property type="entry name" value="GNAT_acetyltr_2"/>
    <property type="match status" value="2"/>
</dbReference>
<feature type="domain" description="Helicase ATP-binding" evidence="10">
    <location>
        <begin position="177"/>
        <end position="342"/>
    </location>
</feature>
<dbReference type="SMART" id="SM00487">
    <property type="entry name" value="DEXDc"/>
    <property type="match status" value="1"/>
</dbReference>
<dbReference type="PANTHER" id="PTHR10925">
    <property type="entry name" value="N-ACETYLTRANSFERASE 10"/>
    <property type="match status" value="1"/>
</dbReference>
<comment type="caution">
    <text evidence="11">The sequence shown here is derived from an EMBL/GenBank/DDBJ whole genome shotgun (WGS) entry which is preliminary data.</text>
</comment>
<evidence type="ECO:0000256" key="9">
    <source>
        <dbReference type="HAMAP-Rule" id="MF_01886"/>
    </source>
</evidence>
<dbReference type="HAMAP" id="MF_01886">
    <property type="entry name" value="tRNA_acetyltr_TmcA"/>
    <property type="match status" value="1"/>
</dbReference>
<evidence type="ECO:0000256" key="1">
    <source>
        <dbReference type="ARBA" id="ARBA00022490"/>
    </source>
</evidence>
<dbReference type="PANTHER" id="PTHR10925:SF5">
    <property type="entry name" value="RNA CYTIDINE ACETYLTRANSFERASE"/>
    <property type="match status" value="1"/>
</dbReference>
<feature type="binding site" evidence="9">
    <location>
        <begin position="495"/>
        <end position="497"/>
    </location>
    <ligand>
        <name>acetyl-CoA</name>
        <dbReference type="ChEBI" id="CHEBI:57288"/>
    </ligand>
</feature>
<evidence type="ECO:0000256" key="7">
    <source>
        <dbReference type="ARBA" id="ARBA00022884"/>
    </source>
</evidence>
<comment type="similarity">
    <text evidence="9">Belongs to the TmcA family.</text>
</comment>
<evidence type="ECO:0000256" key="8">
    <source>
        <dbReference type="ARBA" id="ARBA00023315"/>
    </source>
</evidence>
<dbReference type="GO" id="GO:0005524">
    <property type="term" value="F:ATP binding"/>
    <property type="evidence" value="ECO:0007669"/>
    <property type="project" value="UniProtKB-UniRule"/>
</dbReference>
<comment type="caution">
    <text evidence="9">Lacks conserved residue(s) required for the propagation of feature annotation.</text>
</comment>
<dbReference type="AlphaFoldDB" id="A0A918DQM1"/>
<dbReference type="CDD" id="cd04301">
    <property type="entry name" value="NAT_SF"/>
    <property type="match status" value="1"/>
</dbReference>
<protein>
    <recommendedName>
        <fullName evidence="9">tRNA(Met) cytidine acetyltransferase TmcA</fullName>
        <ecNumber evidence="9">2.3.1.193</ecNumber>
    </recommendedName>
</protein>
<comment type="subcellular location">
    <subcellularLocation>
        <location evidence="9">Cytoplasm</location>
    </subcellularLocation>
</comment>
<dbReference type="GO" id="GO:0051391">
    <property type="term" value="P:tRNA acetylation"/>
    <property type="evidence" value="ECO:0007669"/>
    <property type="project" value="UniProtKB-UniRule"/>
</dbReference>
<feature type="binding site" evidence="9">
    <location>
        <position position="185"/>
    </location>
    <ligand>
        <name>ATP</name>
        <dbReference type="ChEBI" id="CHEBI:30616"/>
    </ligand>
</feature>
<dbReference type="Gene3D" id="3.40.50.11040">
    <property type="match status" value="1"/>
</dbReference>
<dbReference type="Proteomes" id="UP000599578">
    <property type="component" value="Unassembled WGS sequence"/>
</dbReference>
<dbReference type="GO" id="GO:0000049">
    <property type="term" value="F:tRNA binding"/>
    <property type="evidence" value="ECO:0007669"/>
    <property type="project" value="UniProtKB-UniRule"/>
</dbReference>
<dbReference type="SUPFAM" id="SSF55729">
    <property type="entry name" value="Acyl-CoA N-acyltransferases (Nat)"/>
    <property type="match status" value="1"/>
</dbReference>
<keyword evidence="7 9" id="KW-0694">RNA-binding</keyword>
<proteinExistence type="inferred from homology"/>
<dbReference type="EC" id="2.3.1.193" evidence="9"/>
<dbReference type="GO" id="GO:0005737">
    <property type="term" value="C:cytoplasm"/>
    <property type="evidence" value="ECO:0007669"/>
    <property type="project" value="UniProtKB-SubCell"/>
</dbReference>
<dbReference type="InterPro" id="IPR014001">
    <property type="entry name" value="Helicase_ATP-bd"/>
</dbReference>
<keyword evidence="5 9" id="KW-0547">Nucleotide-binding</keyword>
<keyword evidence="2 9" id="KW-0820">tRNA-binding</keyword>
<gene>
    <name evidence="9 11" type="primary">tmcA</name>
    <name evidence="11" type="ORF">GCM10011348_14390</name>
</gene>
<sequence length="710" mass="77550">MLFDLLEPLVAINARAGRRQLVWLQGEADWARTQAADWLRDAVIEQPLWVGAAAPDGIEALAAPEVQRRLGSECGALVFDAFSGFNPNAFGQAVGTLRGGALALLLTPPADSWRDFDDPEHAAIAVYPYSADDVGRRFLAHLVTTLEADSRVIAVAQGQVASPLPLPDSPVPAAAAKPPYRTADQRHAVDAVLAALEVSVPLVLTADRGRGKSASLGLAAARWLLRNEGTVLVTAPTRAAAAELFARLHDGQPGEHRGDPFDHPRVRYFSPERLLHGEGEGELLLVDEAAAIPAPVLSGLLARFPRIVFATTVHGYEGTGRGFAVRFRRELQRRAPNWREVRMQQPVRWCQGDPLEELSFRMLMLDAEAAPARAFEGFAPGDLSLCRLDRDRLLTDAPLLSELFGLLVLAHYRTTPGDLRILLDSPNLAVWTASCNGHLAAAMLVVEEGDLPADLVEGIYQGRRRPPGHLIPQALIGQEGLCQAGDLRALRIMRIATHPMLERRGIASRLLGALADWARPRHIDYLGTCFGATEDLLSFWTGNDYLPVRLGAGRDPVGGTFAVILLAPLGAAARELLDEARERLRLRLLHQLPAQLADLDARLVASLLPSTEPIRLSQGERMEIEVFAHHNRAFESCEPALWKLCSAGPESWIRAGLDQTQQQLLIRVVLQRHSWERLAAVSAGGRRAQVRALRAIMARLLESRGEGHET</sequence>
<comment type="catalytic activity">
    <reaction evidence="9">
        <text>cytidine(34) in elongator tRNA(Met) + acetyl-CoA + ATP + H2O = N(4)-acetylcytidine(34) in elongator tRNA(Met) + ADP + phosphate + CoA + H(+)</text>
        <dbReference type="Rhea" id="RHEA:43788"/>
        <dbReference type="Rhea" id="RHEA-COMP:10693"/>
        <dbReference type="Rhea" id="RHEA-COMP:10694"/>
        <dbReference type="ChEBI" id="CHEBI:15377"/>
        <dbReference type="ChEBI" id="CHEBI:15378"/>
        <dbReference type="ChEBI" id="CHEBI:30616"/>
        <dbReference type="ChEBI" id="CHEBI:43474"/>
        <dbReference type="ChEBI" id="CHEBI:57287"/>
        <dbReference type="ChEBI" id="CHEBI:57288"/>
        <dbReference type="ChEBI" id="CHEBI:74900"/>
        <dbReference type="ChEBI" id="CHEBI:82748"/>
        <dbReference type="ChEBI" id="CHEBI:456216"/>
        <dbReference type="EC" id="2.3.1.193"/>
    </reaction>
</comment>